<accession>A0AAE3VGX1</accession>
<keyword evidence="3" id="KW-1185">Reference proteome</keyword>
<comment type="caution">
    <text evidence="2">The sequence shown here is derived from an EMBL/GenBank/DDBJ whole genome shotgun (WGS) entry which is preliminary data.</text>
</comment>
<evidence type="ECO:0000313" key="3">
    <source>
        <dbReference type="Proteomes" id="UP001238163"/>
    </source>
</evidence>
<sequence>MDWTPGTFWTVGNDALDAGDCLADYRDSWERRSPGGIQPGSNKSRRLNGQVRPGGPHHA</sequence>
<dbReference type="AlphaFoldDB" id="A0AAE3VGX1"/>
<protein>
    <submittedName>
        <fullName evidence="2">Uncharacterized protein</fullName>
    </submittedName>
</protein>
<name>A0AAE3VGX1_9BACT</name>
<organism evidence="2 3">
    <name type="scientific">Oligosphaera ethanolica</name>
    <dbReference type="NCBI Taxonomy" id="760260"/>
    <lineage>
        <taxon>Bacteria</taxon>
        <taxon>Pseudomonadati</taxon>
        <taxon>Lentisphaerota</taxon>
        <taxon>Oligosphaeria</taxon>
        <taxon>Oligosphaerales</taxon>
        <taxon>Oligosphaeraceae</taxon>
        <taxon>Oligosphaera</taxon>
    </lineage>
</organism>
<reference evidence="2" key="1">
    <citation type="submission" date="2023-07" db="EMBL/GenBank/DDBJ databases">
        <title>Genomic Encyclopedia of Type Strains, Phase IV (KMG-IV): sequencing the most valuable type-strain genomes for metagenomic binning, comparative biology and taxonomic classification.</title>
        <authorList>
            <person name="Goeker M."/>
        </authorList>
    </citation>
    <scope>NUCLEOTIDE SEQUENCE</scope>
    <source>
        <strain evidence="2">DSM 24202</strain>
    </source>
</reference>
<dbReference type="Proteomes" id="UP001238163">
    <property type="component" value="Unassembled WGS sequence"/>
</dbReference>
<proteinExistence type="predicted"/>
<dbReference type="EMBL" id="JAUSVL010000001">
    <property type="protein sequence ID" value="MDQ0289954.1"/>
    <property type="molecule type" value="Genomic_DNA"/>
</dbReference>
<gene>
    <name evidence="2" type="ORF">J3R75_002061</name>
</gene>
<feature type="region of interest" description="Disordered" evidence="1">
    <location>
        <begin position="29"/>
        <end position="59"/>
    </location>
</feature>
<evidence type="ECO:0000313" key="2">
    <source>
        <dbReference type="EMBL" id="MDQ0289954.1"/>
    </source>
</evidence>
<evidence type="ECO:0000256" key="1">
    <source>
        <dbReference type="SAM" id="MobiDB-lite"/>
    </source>
</evidence>